<dbReference type="SUPFAM" id="SSF56672">
    <property type="entry name" value="DNA/RNA polymerases"/>
    <property type="match status" value="1"/>
</dbReference>
<dbReference type="PANTHER" id="PTHR11439">
    <property type="entry name" value="GAG-POL-RELATED RETROTRANSPOSON"/>
    <property type="match status" value="1"/>
</dbReference>
<feature type="region of interest" description="Disordered" evidence="1">
    <location>
        <begin position="164"/>
        <end position="193"/>
    </location>
</feature>
<reference evidence="3" key="1">
    <citation type="submission" date="2019-03" db="EMBL/GenBank/DDBJ databases">
        <authorList>
            <person name="Mank J."/>
            <person name="Almeida P."/>
        </authorList>
    </citation>
    <scope>NUCLEOTIDE SEQUENCE</scope>
    <source>
        <strain evidence="3">78183</strain>
    </source>
</reference>
<protein>
    <recommendedName>
        <fullName evidence="2">Reverse transcriptase Ty1/copia-type domain-containing protein</fullName>
    </recommendedName>
</protein>
<dbReference type="PANTHER" id="PTHR11439:SF496">
    <property type="entry name" value="RNA-DIRECTED DNA POLYMERASE"/>
    <property type="match status" value="1"/>
</dbReference>
<dbReference type="AlphaFoldDB" id="A0A6N2NA87"/>
<sequence>MSNDNLKFSLRSIVEKNKLNGTNFLDWERNLRIILRSEGHEEKATATRVKSEALPVTCLMLAAMESDLQKRFEHSDAYSIITELKTLFQDQARIERYETHKAILDSHLSLHDGFAPFRMQYHMNGLKHDLNELHSMLKNAEGNIIGDKKKEVLNVNNGKGFKRVAKSKSNYQGKSKQVAKPKNGEKPKGLRNRRQVRKGEINLCVGNGASVAALSVGDLSLSLPSEARGGYRYFITFTDDMSRYGTPSRTVDKTPYEIWTGKIPKLSFLKIWDQKVFVARDSVFLEREFFSNKSSGRNIHLEIVQDDEEQQTQQQEDMDDVDDEMITFEGLGPQIIQEPEQEDLQTVMNHVPDPVVEQVEPTRRSERPRVQPRRYDDFILNVSLDVLMLELSEPSTYKQAVTGPDSKNWLEAMRSEMDSMFENQVWDLIDLPDGVKPIGSKWIFKLKTDTDGNISVYKARLVAKGFRQIHGIDYDETFSPVVMIRSIRIILAIDAYYDYEIWQMDVKTAFLNGFLEEDVYMTQPEGFEDPNEAGKIKEFDFIRCEEDPCVYKKFSGSKVAFLVLYVDDILLIGNDIPMLESVKEWLKKCFSMKDLGKAEYILGIKIYRDRSKRLLGLSQGTYIDKILIDSRCRIPKKGFLPIQHGIYLSKKQCPKTPVELEKMKQVPYASAIGSIMYAMVCTRPDVAYALSMCSRYQSNPGEAHWSAAKNILKYLRRTKDDFLVYGGDEKLIVQGYTDASFQTDRDGFESQSGYVFILNGGAVSWKSSKQDTIADSTTEAEYIAASEAAKEAVWIRKFLDELGVVPSISVPIDIYCDNNGAIAQAKEPSSSSKSRHVMRKYHLIRRIITMGDIRMCKVHTDDNIADPLTKPMPRPKHESHTRAKGLKHIGEWL</sequence>
<feature type="domain" description="Reverse transcriptase Ty1/copia-type" evidence="2">
    <location>
        <begin position="423"/>
        <end position="538"/>
    </location>
</feature>
<dbReference type="EMBL" id="CAADRP010001963">
    <property type="protein sequence ID" value="VFU57990.1"/>
    <property type="molecule type" value="Genomic_DNA"/>
</dbReference>
<dbReference type="Pfam" id="PF07727">
    <property type="entry name" value="RVT_2"/>
    <property type="match status" value="1"/>
</dbReference>
<dbReference type="InterPro" id="IPR013103">
    <property type="entry name" value="RVT_2"/>
</dbReference>
<evidence type="ECO:0000313" key="3">
    <source>
        <dbReference type="EMBL" id="VFU57990.1"/>
    </source>
</evidence>
<evidence type="ECO:0000256" key="1">
    <source>
        <dbReference type="SAM" id="MobiDB-lite"/>
    </source>
</evidence>
<dbReference type="InterPro" id="IPR043502">
    <property type="entry name" value="DNA/RNA_pol_sf"/>
</dbReference>
<gene>
    <name evidence="3" type="ORF">SVIM_LOCUS421142</name>
</gene>
<proteinExistence type="predicted"/>
<evidence type="ECO:0000259" key="2">
    <source>
        <dbReference type="Pfam" id="PF07727"/>
    </source>
</evidence>
<dbReference type="CDD" id="cd09272">
    <property type="entry name" value="RNase_HI_RT_Ty1"/>
    <property type="match status" value="1"/>
</dbReference>
<feature type="region of interest" description="Disordered" evidence="1">
    <location>
        <begin position="864"/>
        <end position="884"/>
    </location>
</feature>
<name>A0A6N2NA87_SALVM</name>
<organism evidence="3">
    <name type="scientific">Salix viminalis</name>
    <name type="common">Common osier</name>
    <name type="synonym">Basket willow</name>
    <dbReference type="NCBI Taxonomy" id="40686"/>
    <lineage>
        <taxon>Eukaryota</taxon>
        <taxon>Viridiplantae</taxon>
        <taxon>Streptophyta</taxon>
        <taxon>Embryophyta</taxon>
        <taxon>Tracheophyta</taxon>
        <taxon>Spermatophyta</taxon>
        <taxon>Magnoliopsida</taxon>
        <taxon>eudicotyledons</taxon>
        <taxon>Gunneridae</taxon>
        <taxon>Pentapetalae</taxon>
        <taxon>rosids</taxon>
        <taxon>fabids</taxon>
        <taxon>Malpighiales</taxon>
        <taxon>Salicaceae</taxon>
        <taxon>Saliceae</taxon>
        <taxon>Salix</taxon>
    </lineage>
</organism>
<accession>A0A6N2NA87</accession>